<name>A0A7X5ZHY9_9GAMM</name>
<evidence type="ECO:0000256" key="5">
    <source>
        <dbReference type="ARBA" id="ARBA00022552"/>
    </source>
</evidence>
<keyword evidence="2 16" id="KW-1003">Cell membrane</keyword>
<keyword evidence="9 16" id="KW-0699">rRNA-binding</keyword>
<feature type="compositionally biased region" description="Low complexity" evidence="17">
    <location>
        <begin position="542"/>
        <end position="558"/>
    </location>
</feature>
<feature type="compositionally biased region" description="Basic and acidic residues" evidence="17">
    <location>
        <begin position="913"/>
        <end position="923"/>
    </location>
</feature>
<dbReference type="InterPro" id="IPR003029">
    <property type="entry name" value="S1_domain"/>
</dbReference>
<evidence type="ECO:0000256" key="11">
    <source>
        <dbReference type="ARBA" id="ARBA00022801"/>
    </source>
</evidence>
<evidence type="ECO:0000256" key="7">
    <source>
        <dbReference type="ARBA" id="ARBA00022722"/>
    </source>
</evidence>
<dbReference type="Gene3D" id="3.40.1260.20">
    <property type="entry name" value="Ribonuclease E, catalytic domain"/>
    <property type="match status" value="1"/>
</dbReference>
<dbReference type="GO" id="GO:0006402">
    <property type="term" value="P:mRNA catabolic process"/>
    <property type="evidence" value="ECO:0007669"/>
    <property type="project" value="UniProtKB-UniRule"/>
</dbReference>
<keyword evidence="13 16" id="KW-0460">Magnesium</keyword>
<feature type="compositionally biased region" description="Basic and acidic residues" evidence="17">
    <location>
        <begin position="654"/>
        <end position="663"/>
    </location>
</feature>
<keyword evidence="16" id="KW-0820">tRNA-binding</keyword>
<feature type="compositionally biased region" description="Low complexity" evidence="17">
    <location>
        <begin position="1071"/>
        <end position="1085"/>
    </location>
</feature>
<feature type="compositionally biased region" description="Basic residues" evidence="17">
    <location>
        <begin position="784"/>
        <end position="796"/>
    </location>
</feature>
<comment type="cofactor">
    <cofactor evidence="16">
        <name>Mg(2+)</name>
        <dbReference type="ChEBI" id="CHEBI:18420"/>
    </cofactor>
    <text evidence="16">Binds 1 Mg(2+) ion per subunit.</text>
</comment>
<feature type="compositionally biased region" description="Low complexity" evidence="17">
    <location>
        <begin position="801"/>
        <end position="813"/>
    </location>
</feature>
<dbReference type="InterPro" id="IPR019307">
    <property type="entry name" value="RNA-bd_AU-1/RNase_E/G"/>
</dbReference>
<comment type="similarity">
    <text evidence="1">Belongs to the RNase E/G family. RNase G subfamily.</text>
</comment>
<feature type="compositionally biased region" description="Low complexity" evidence="17">
    <location>
        <begin position="1176"/>
        <end position="1197"/>
    </location>
</feature>
<evidence type="ECO:0000256" key="14">
    <source>
        <dbReference type="ARBA" id="ARBA00022884"/>
    </source>
</evidence>
<evidence type="ECO:0000256" key="17">
    <source>
        <dbReference type="SAM" id="MobiDB-lite"/>
    </source>
</evidence>
<evidence type="ECO:0000256" key="10">
    <source>
        <dbReference type="ARBA" id="ARBA00022759"/>
    </source>
</evidence>
<feature type="compositionally biased region" description="Polar residues" evidence="17">
    <location>
        <begin position="1201"/>
        <end position="1225"/>
    </location>
</feature>
<keyword evidence="3 16" id="KW-0963">Cytoplasm</keyword>
<evidence type="ECO:0000256" key="13">
    <source>
        <dbReference type="ARBA" id="ARBA00022842"/>
    </source>
</evidence>
<evidence type="ECO:0000313" key="19">
    <source>
        <dbReference type="EMBL" id="NII06110.1"/>
    </source>
</evidence>
<dbReference type="Pfam" id="PF00575">
    <property type="entry name" value="S1"/>
    <property type="match status" value="1"/>
</dbReference>
<evidence type="ECO:0000256" key="8">
    <source>
        <dbReference type="ARBA" id="ARBA00022723"/>
    </source>
</evidence>
<comment type="cofactor">
    <cofactor evidence="16">
        <name>Zn(2+)</name>
        <dbReference type="ChEBI" id="CHEBI:29105"/>
    </cofactor>
    <text evidence="16">Binds 2 Zn(2+) ions per homotetramer.</text>
</comment>
<comment type="subcellular location">
    <subcellularLocation>
        <location evidence="16">Cytoplasm</location>
    </subcellularLocation>
    <subcellularLocation>
        <location evidence="16">Cell inner membrane</location>
        <topology evidence="16">Peripheral membrane protein</topology>
        <orientation evidence="16">Cytoplasmic side</orientation>
    </subcellularLocation>
</comment>
<dbReference type="FunFam" id="2.40.50.140:FF:000040">
    <property type="entry name" value="Ribonuclease E"/>
    <property type="match status" value="1"/>
</dbReference>
<keyword evidence="4 16" id="KW-0997">Cell inner membrane</keyword>
<dbReference type="CDD" id="cd04453">
    <property type="entry name" value="S1_RNase_E"/>
    <property type="match status" value="1"/>
</dbReference>
<dbReference type="Pfam" id="PF10150">
    <property type="entry name" value="RNase_E_G"/>
    <property type="match status" value="1"/>
</dbReference>
<feature type="compositionally biased region" description="Low complexity" evidence="17">
    <location>
        <begin position="629"/>
        <end position="653"/>
    </location>
</feature>
<evidence type="ECO:0000256" key="1">
    <source>
        <dbReference type="ARBA" id="ARBA00005663"/>
    </source>
</evidence>
<reference evidence="19 20" key="1">
    <citation type="submission" date="2020-03" db="EMBL/GenBank/DDBJ databases">
        <authorList>
            <person name="Lai Q."/>
        </authorList>
    </citation>
    <scope>NUCLEOTIDE SEQUENCE [LARGE SCALE GENOMIC DNA]</scope>
    <source>
        <strain evidence="19 20">CCUG 25036</strain>
    </source>
</reference>
<comment type="function">
    <text evidence="16">Endoribonuclease that plays a central role in RNA processing and decay. Required for the maturation of 5S and 16S rRNAs and the majority of tRNAs. Also involved in the degradation of most mRNAs.</text>
</comment>
<feature type="compositionally biased region" description="Low complexity" evidence="17">
    <location>
        <begin position="749"/>
        <end position="768"/>
    </location>
</feature>
<feature type="compositionally biased region" description="Low complexity" evidence="17">
    <location>
        <begin position="576"/>
        <end position="587"/>
    </location>
</feature>
<feature type="compositionally biased region" description="Low complexity" evidence="17">
    <location>
        <begin position="962"/>
        <end position="979"/>
    </location>
</feature>
<comment type="catalytic activity">
    <reaction evidence="16">
        <text>Endonucleolytic cleavage of single-stranded RNA in A- and U-rich regions.</text>
        <dbReference type="EC" id="3.1.26.12"/>
    </reaction>
</comment>
<feature type="compositionally biased region" description="Acidic residues" evidence="17">
    <location>
        <begin position="814"/>
        <end position="823"/>
    </location>
</feature>
<dbReference type="InterPro" id="IPR004659">
    <property type="entry name" value="RNase_E/G"/>
</dbReference>
<dbReference type="HAMAP" id="MF_00970">
    <property type="entry name" value="RNase_E"/>
    <property type="match status" value="1"/>
</dbReference>
<feature type="compositionally biased region" description="Basic and acidic residues" evidence="17">
    <location>
        <begin position="687"/>
        <end position="714"/>
    </location>
</feature>
<keyword evidence="15 16" id="KW-0472">Membrane</keyword>
<feature type="region of interest" description="Required for zinc-mediated homotetramerization and catalytic activity" evidence="16">
    <location>
        <begin position="401"/>
        <end position="404"/>
    </location>
</feature>
<dbReference type="GO" id="GO:0019843">
    <property type="term" value="F:rRNA binding"/>
    <property type="evidence" value="ECO:0007669"/>
    <property type="project" value="UniProtKB-KW"/>
</dbReference>
<accession>A0A7X5ZHY9</accession>
<evidence type="ECO:0000256" key="12">
    <source>
        <dbReference type="ARBA" id="ARBA00022833"/>
    </source>
</evidence>
<keyword evidence="11 16" id="KW-0378">Hydrolase</keyword>
<keyword evidence="8 16" id="KW-0479">Metal-binding</keyword>
<dbReference type="PANTHER" id="PTHR30001">
    <property type="entry name" value="RIBONUCLEASE"/>
    <property type="match status" value="1"/>
</dbReference>
<dbReference type="InterPro" id="IPR048583">
    <property type="entry name" value="RNase_E_G_thioredoxin-like"/>
</dbReference>
<evidence type="ECO:0000256" key="9">
    <source>
        <dbReference type="ARBA" id="ARBA00022730"/>
    </source>
</evidence>
<dbReference type="Proteomes" id="UP000490980">
    <property type="component" value="Unassembled WGS sequence"/>
</dbReference>
<feature type="binding site" evidence="16">
    <location>
        <position position="300"/>
    </location>
    <ligand>
        <name>Mg(2+)</name>
        <dbReference type="ChEBI" id="CHEBI:18420"/>
        <note>catalytic</note>
    </ligand>
</feature>
<evidence type="ECO:0000313" key="20">
    <source>
        <dbReference type="Proteomes" id="UP000490980"/>
    </source>
</evidence>
<dbReference type="GO" id="GO:0008270">
    <property type="term" value="F:zinc ion binding"/>
    <property type="evidence" value="ECO:0007669"/>
    <property type="project" value="UniProtKB-UniRule"/>
</dbReference>
<feature type="binding site" evidence="16">
    <location>
        <position position="401"/>
    </location>
    <ligand>
        <name>Zn(2+)</name>
        <dbReference type="ChEBI" id="CHEBI:29105"/>
        <note>ligand shared between dimeric partners</note>
    </ligand>
</feature>
<feature type="compositionally biased region" description="Basic and acidic residues" evidence="17">
    <location>
        <begin position="849"/>
        <end position="858"/>
    </location>
</feature>
<proteinExistence type="inferred from homology"/>
<feature type="domain" description="S1 motif" evidence="18">
    <location>
        <begin position="39"/>
        <end position="117"/>
    </location>
</feature>
<feature type="region of interest" description="Disordered" evidence="17">
    <location>
        <begin position="530"/>
        <end position="733"/>
    </location>
</feature>
<dbReference type="EMBL" id="JAARLZ010000003">
    <property type="protein sequence ID" value="NII06110.1"/>
    <property type="molecule type" value="Genomic_DNA"/>
</dbReference>
<organism evidence="19 20">
    <name type="scientific">Luteibacter anthropi</name>
    <dbReference type="NCBI Taxonomy" id="564369"/>
    <lineage>
        <taxon>Bacteria</taxon>
        <taxon>Pseudomonadati</taxon>
        <taxon>Pseudomonadota</taxon>
        <taxon>Gammaproteobacteria</taxon>
        <taxon>Lysobacterales</taxon>
        <taxon>Rhodanobacteraceae</taxon>
        <taxon>Luteibacter</taxon>
    </lineage>
</organism>
<keyword evidence="6 16" id="KW-0819">tRNA processing</keyword>
<feature type="region of interest" description="Disordered" evidence="17">
    <location>
        <begin position="1054"/>
        <end position="1249"/>
    </location>
</feature>
<dbReference type="GO" id="GO:0000049">
    <property type="term" value="F:tRNA binding"/>
    <property type="evidence" value="ECO:0007669"/>
    <property type="project" value="UniProtKB-KW"/>
</dbReference>
<evidence type="ECO:0000256" key="3">
    <source>
        <dbReference type="ARBA" id="ARBA00022490"/>
    </source>
</evidence>
<feature type="compositionally biased region" description="Basic and acidic residues" evidence="17">
    <location>
        <begin position="774"/>
        <end position="783"/>
    </location>
</feature>
<dbReference type="PROSITE" id="PS50126">
    <property type="entry name" value="S1"/>
    <property type="match status" value="1"/>
</dbReference>
<keyword evidence="5 16" id="KW-0698">rRNA processing</keyword>
<dbReference type="InterPro" id="IPR012340">
    <property type="entry name" value="NA-bd_OB-fold"/>
</dbReference>
<evidence type="ECO:0000259" key="18">
    <source>
        <dbReference type="PROSITE" id="PS50126"/>
    </source>
</evidence>
<dbReference type="Gene3D" id="2.40.50.140">
    <property type="entry name" value="Nucleic acid-binding proteins"/>
    <property type="match status" value="1"/>
</dbReference>
<dbReference type="PANTHER" id="PTHR30001:SF1">
    <property type="entry name" value="RIBONUCLEASE E_G-LIKE PROTEIN, CHLOROPLASTIC"/>
    <property type="match status" value="1"/>
</dbReference>
<dbReference type="SMART" id="SM00316">
    <property type="entry name" value="S1"/>
    <property type="match status" value="1"/>
</dbReference>
<sequence>MKRMLINATQREELRVAIVDGQNLYDLDIEIPSREQKKANIYKGRITRVEPSLEACFVDYGAERHGFLPLKEIAREYFNPNAEGKSNIRELLKEGQEIIVQVEKEERGNKGAALTTFISLAGRYMVLMPNNPRAGGVSRRIEGEDRQALKEAMEHLNVPDEMGLIVRTAGMGRDAEELQWDLDYLLQLWKSISAAANSQKAPFLIYQESKLFIRALRDYLRNDIGEILIDEESLFKDARDFVQQVMPNNLRKLKLYQDPTPLFSRYQIETQIESIFERNVRLPSGGSIVIDQTEALTAIDINSSKATKGSDIEETAFNTNLEAATEIARQLRIRDAGGLIVIDFIDMDSPRHQREVEERLKDALKADRARVQIGRISRFGLLEMSRQRLRPSLGEATQIVCPRCEGHGHIRSVESLALSTLRLIEEHAMKENTGQVLVQAPPSVANFLLNEKRASIVEIELRHSVHVVVVADDKLETPHLEITRIREADMGEHSKPSYERTTPVLATPLPKMGQMLGSGEQPLVTGVVPASPAPIRDETPDATPVAQPARQPAAAAKPSGGFFSRLFGALFGGGSAQPTPAAQPATSPRRDESRPGGRNERNGRRDERRGEGRGKSGDPQRQGPRNKDNAPQGKGQQQAKGNKAQGQPQGKGQQAEDKNRQKDTQPSQGRQGGRNEQDKNPQQAGNENRRQQQPRGERVPQADKAEKVTEKADKAATPAQPVQPRAEKAPAQAPVVDEKLLVAGAAAATVAATTAEATAATSEVENTESVAADGTKEAGEGGQRRRRGRRGGRRRRRQEDGAQGASVDGAAGADDLDDEEGEDNTPITARDSDSVPPVFDTAEAATHAFKVEAPKTEATRPAVESTDDDDKVPSALTLPSLPKLPPIPGSTAAAQVTSVAISSEPVATPAESADLRTTERRQTESNAPLKNESPAPAVATPVEATVPAAPAVVEAKAEETKPVVAAPAPTPAQEQPKPTSELDAPARGLLPEASEPSKAVEPVIATAPVAAAEKAEVATPHASTAEQSQAAPAALAPVVARDAEKPVTVEVAKTEVKEVQAPTADVKASVAPTAPAQEAPATDAPKVSVQDAPAADVQKASEHGAPVEEASTAHATEAPNAQAPVAPAPEAPKAHAQEAQVTQTPVVETPAAPVKQVASEKAADEAGHVEDESAKPVAAAPAASPEESASATASVTPKSPEASNVSHVSHTPASSSEKSGWTPPTQGDLLTRPRHESHGGDSSPRDAQS</sequence>
<dbReference type="SUPFAM" id="SSF50249">
    <property type="entry name" value="Nucleic acid-binding proteins"/>
    <property type="match status" value="1"/>
</dbReference>
<dbReference type="GO" id="GO:0005737">
    <property type="term" value="C:cytoplasm"/>
    <property type="evidence" value="ECO:0007669"/>
    <property type="project" value="UniProtKB-SubCell"/>
</dbReference>
<evidence type="ECO:0000256" key="16">
    <source>
        <dbReference type="HAMAP-Rule" id="MF_00970"/>
    </source>
</evidence>
<dbReference type="GO" id="GO:0008033">
    <property type="term" value="P:tRNA processing"/>
    <property type="evidence" value="ECO:0007669"/>
    <property type="project" value="UniProtKB-UniRule"/>
</dbReference>
<feature type="region of interest" description="Disordered" evidence="17">
    <location>
        <begin position="749"/>
        <end position="942"/>
    </location>
</feature>
<dbReference type="AlphaFoldDB" id="A0A7X5ZHY9"/>
<feature type="compositionally biased region" description="Basic and acidic residues" evidence="17">
    <location>
        <begin position="588"/>
        <end position="618"/>
    </location>
</feature>
<keyword evidence="20" id="KW-1185">Reference proteome</keyword>
<evidence type="ECO:0000256" key="15">
    <source>
        <dbReference type="ARBA" id="ARBA00023136"/>
    </source>
</evidence>
<dbReference type="GO" id="GO:0000287">
    <property type="term" value="F:magnesium ion binding"/>
    <property type="evidence" value="ECO:0007669"/>
    <property type="project" value="UniProtKB-UniRule"/>
</dbReference>
<feature type="region of interest" description="Disordered" evidence="17">
    <location>
        <begin position="957"/>
        <end position="1000"/>
    </location>
</feature>
<dbReference type="GO" id="GO:0009898">
    <property type="term" value="C:cytoplasmic side of plasma membrane"/>
    <property type="evidence" value="ECO:0007669"/>
    <property type="project" value="UniProtKB-UniRule"/>
</dbReference>
<keyword evidence="12 16" id="KW-0862">Zinc</keyword>
<dbReference type="Pfam" id="PF20833">
    <property type="entry name" value="RNase_E_G_Thio"/>
    <property type="match status" value="1"/>
</dbReference>
<dbReference type="NCBIfam" id="TIGR00757">
    <property type="entry name" value="RNaseEG"/>
    <property type="match status" value="1"/>
</dbReference>
<dbReference type="EC" id="3.1.26.12" evidence="16"/>
<comment type="similarity">
    <text evidence="16">Belongs to the RNase E/G family. RNase E subfamily.</text>
</comment>
<keyword evidence="14 16" id="KW-0694">RNA-binding</keyword>
<comment type="subunit">
    <text evidence="16">Component of the RNA degradosome, which is a multiprotein complex involved in RNA processing and mRNA degradation. Within the RNA degradosome, RNase E assembles into a homotetramer formed by a dimer of dimers.</text>
</comment>
<dbReference type="NCBIfam" id="NF008074">
    <property type="entry name" value="PRK10811.1"/>
    <property type="match status" value="1"/>
</dbReference>
<keyword evidence="7 16" id="KW-0540">Nuclease</keyword>
<evidence type="ECO:0000256" key="6">
    <source>
        <dbReference type="ARBA" id="ARBA00022694"/>
    </source>
</evidence>
<gene>
    <name evidence="16 19" type="primary">rne</name>
    <name evidence="19" type="ORF">HBF25_06885</name>
</gene>
<evidence type="ECO:0000256" key="2">
    <source>
        <dbReference type="ARBA" id="ARBA00022475"/>
    </source>
</evidence>
<feature type="compositionally biased region" description="Basic and acidic residues" evidence="17">
    <location>
        <begin position="1161"/>
        <end position="1174"/>
    </location>
</feature>
<dbReference type="InterPro" id="IPR028878">
    <property type="entry name" value="RNase_E"/>
</dbReference>
<evidence type="ECO:0000256" key="4">
    <source>
        <dbReference type="ARBA" id="ARBA00022519"/>
    </source>
</evidence>
<feature type="compositionally biased region" description="Polar residues" evidence="17">
    <location>
        <begin position="892"/>
        <end position="901"/>
    </location>
</feature>
<feature type="region of interest" description="Disordered" evidence="17">
    <location>
        <begin position="1015"/>
        <end position="1034"/>
    </location>
</feature>
<comment type="caution">
    <text evidence="19">The sequence shown here is derived from an EMBL/GenBank/DDBJ whole genome shotgun (WGS) entry which is preliminary data.</text>
</comment>
<protein>
    <recommendedName>
        <fullName evidence="16">Ribonuclease E</fullName>
        <shortName evidence="16">RNase E</shortName>
        <ecNumber evidence="16">3.1.26.12</ecNumber>
    </recommendedName>
</protein>
<feature type="binding site" evidence="16">
    <location>
        <position position="343"/>
    </location>
    <ligand>
        <name>Mg(2+)</name>
        <dbReference type="ChEBI" id="CHEBI:18420"/>
        <note>catalytic</note>
    </ligand>
</feature>
<keyword evidence="10 16" id="KW-0255">Endonuclease</keyword>
<feature type="binding site" evidence="16">
    <location>
        <position position="404"/>
    </location>
    <ligand>
        <name>Zn(2+)</name>
        <dbReference type="ChEBI" id="CHEBI:29105"/>
        <note>ligand shared between dimeric partners</note>
    </ligand>
</feature>
<dbReference type="GO" id="GO:0006364">
    <property type="term" value="P:rRNA processing"/>
    <property type="evidence" value="ECO:0007669"/>
    <property type="project" value="UniProtKB-UniRule"/>
</dbReference>
<dbReference type="GO" id="GO:0008995">
    <property type="term" value="F:ribonuclease E activity"/>
    <property type="evidence" value="ECO:0007669"/>
    <property type="project" value="UniProtKB-EC"/>
</dbReference>